<feature type="transmembrane region" description="Helical" evidence="1">
    <location>
        <begin position="42"/>
        <end position="59"/>
    </location>
</feature>
<keyword evidence="1" id="KW-0812">Transmembrane</keyword>
<keyword evidence="3" id="KW-1185">Reference proteome</keyword>
<name>A0A8J3CF45_9PSEU</name>
<organism evidence="2 3">
    <name type="scientific">Longimycelium tulufanense</name>
    <dbReference type="NCBI Taxonomy" id="907463"/>
    <lineage>
        <taxon>Bacteria</taxon>
        <taxon>Bacillati</taxon>
        <taxon>Actinomycetota</taxon>
        <taxon>Actinomycetes</taxon>
        <taxon>Pseudonocardiales</taxon>
        <taxon>Pseudonocardiaceae</taxon>
        <taxon>Longimycelium</taxon>
    </lineage>
</organism>
<gene>
    <name evidence="2" type="ORF">GCM10012275_30700</name>
</gene>
<evidence type="ECO:0000313" key="2">
    <source>
        <dbReference type="EMBL" id="GGM57449.1"/>
    </source>
</evidence>
<reference evidence="2" key="1">
    <citation type="journal article" date="2014" name="Int. J. Syst. Evol. Microbiol.">
        <title>Complete genome sequence of Corynebacterium casei LMG S-19264T (=DSM 44701T), isolated from a smear-ripened cheese.</title>
        <authorList>
            <consortium name="US DOE Joint Genome Institute (JGI-PGF)"/>
            <person name="Walter F."/>
            <person name="Albersmeier A."/>
            <person name="Kalinowski J."/>
            <person name="Ruckert C."/>
        </authorList>
    </citation>
    <scope>NUCLEOTIDE SEQUENCE</scope>
    <source>
        <strain evidence="2">CGMCC 4.5737</strain>
    </source>
</reference>
<reference evidence="2" key="2">
    <citation type="submission" date="2020-09" db="EMBL/GenBank/DDBJ databases">
        <authorList>
            <person name="Sun Q."/>
            <person name="Zhou Y."/>
        </authorList>
    </citation>
    <scope>NUCLEOTIDE SEQUENCE</scope>
    <source>
        <strain evidence="2">CGMCC 4.5737</strain>
    </source>
</reference>
<feature type="transmembrane region" description="Helical" evidence="1">
    <location>
        <begin position="107"/>
        <end position="131"/>
    </location>
</feature>
<comment type="caution">
    <text evidence="2">The sequence shown here is derived from an EMBL/GenBank/DDBJ whole genome shotgun (WGS) entry which is preliminary data.</text>
</comment>
<sequence length="179" mass="18369">MVTQAPTRGTPRVLRGATLAFTSAILAGTGHAAAGGGLPDAELTAVLTVALAGISIALADRRRGFGVILLTLGGSQVVLHTLLQVFSGHVHHTAPRFDSLQMAAGHAVAALITAVLLTGAESAIFAVVAALSRLLPVWRTPPPATAPPRWCSIPGRPARTFLGVLLRRVCGRRGPPTSS</sequence>
<dbReference type="EMBL" id="BMMK01000013">
    <property type="protein sequence ID" value="GGM57449.1"/>
    <property type="molecule type" value="Genomic_DNA"/>
</dbReference>
<feature type="transmembrane region" description="Helical" evidence="1">
    <location>
        <begin position="66"/>
        <end position="87"/>
    </location>
</feature>
<accession>A0A8J3CF45</accession>
<dbReference type="Proteomes" id="UP000637578">
    <property type="component" value="Unassembled WGS sequence"/>
</dbReference>
<protein>
    <submittedName>
        <fullName evidence="2">Uncharacterized protein</fullName>
    </submittedName>
</protein>
<evidence type="ECO:0000256" key="1">
    <source>
        <dbReference type="SAM" id="Phobius"/>
    </source>
</evidence>
<keyword evidence="1" id="KW-0472">Membrane</keyword>
<keyword evidence="1" id="KW-1133">Transmembrane helix</keyword>
<proteinExistence type="predicted"/>
<evidence type="ECO:0000313" key="3">
    <source>
        <dbReference type="Proteomes" id="UP000637578"/>
    </source>
</evidence>
<dbReference type="AlphaFoldDB" id="A0A8J3CF45"/>